<feature type="domain" description="N-acetyltransferase" evidence="1">
    <location>
        <begin position="21"/>
        <end position="176"/>
    </location>
</feature>
<evidence type="ECO:0000313" key="3">
    <source>
        <dbReference type="Proteomes" id="UP000223913"/>
    </source>
</evidence>
<evidence type="ECO:0000259" key="1">
    <source>
        <dbReference type="PROSITE" id="PS51186"/>
    </source>
</evidence>
<organism evidence="2 3">
    <name type="scientific">Flavilitoribacter nigricans (strain ATCC 23147 / DSM 23189 / NBRC 102662 / NCIMB 1420 / SS-2)</name>
    <name type="common">Lewinella nigricans</name>
    <dbReference type="NCBI Taxonomy" id="1122177"/>
    <lineage>
        <taxon>Bacteria</taxon>
        <taxon>Pseudomonadati</taxon>
        <taxon>Bacteroidota</taxon>
        <taxon>Saprospiria</taxon>
        <taxon>Saprospirales</taxon>
        <taxon>Lewinellaceae</taxon>
        <taxon>Flavilitoribacter</taxon>
    </lineage>
</organism>
<name>A0A2D0N157_FLAN2</name>
<sequence length="299" mass="34274">MACKYPYINRSTLLHHKTIDLEIRHLGNTAIELIVECFNTAFADYIIPFHVEVEPMRRRWSSCRVDYNLSYGAFDGDQLVGFMITGVDQWQGKKTGYNSGTGVIPAYRGQGMVGRLYDAAIPEFRKQGISQCTLEVIVGNDRAIKSYRRVGFLKDRRLKCFAKKHDLDLPVSKDFAIRRAEAPDWSRYREIMEFEASWESQAAAYEALKADCAIWELFQNEDLVGFMILKPGTGHVLQFGVADRPNWKLAAQQIWRHAFGIHPGIRMNNVDSRAQKTLAILESVGMEPTVDQWEMKQMI</sequence>
<dbReference type="InterPro" id="IPR000182">
    <property type="entry name" value="GNAT_dom"/>
</dbReference>
<accession>A0A2D0N157</accession>
<dbReference type="OrthoDB" id="4228396at2"/>
<proteinExistence type="predicted"/>
<dbReference type="AlphaFoldDB" id="A0A2D0N157"/>
<dbReference type="PROSITE" id="PS51186">
    <property type="entry name" value="GNAT"/>
    <property type="match status" value="1"/>
</dbReference>
<reference evidence="2 3" key="1">
    <citation type="submission" date="2017-10" db="EMBL/GenBank/DDBJ databases">
        <title>The draft genome sequence of Lewinella nigricans NBRC 102662.</title>
        <authorList>
            <person name="Wang K."/>
        </authorList>
    </citation>
    <scope>NUCLEOTIDE SEQUENCE [LARGE SCALE GENOMIC DNA]</scope>
    <source>
        <strain evidence="2 3">NBRC 102662</strain>
    </source>
</reference>
<comment type="caution">
    <text evidence="2">The sequence shown here is derived from an EMBL/GenBank/DDBJ whole genome shotgun (WGS) entry which is preliminary data.</text>
</comment>
<dbReference type="EMBL" id="PDUD01000042">
    <property type="protein sequence ID" value="PHN02282.1"/>
    <property type="molecule type" value="Genomic_DNA"/>
</dbReference>
<dbReference type="CDD" id="cd04301">
    <property type="entry name" value="NAT_SF"/>
    <property type="match status" value="1"/>
</dbReference>
<protein>
    <recommendedName>
        <fullName evidence="1">N-acetyltransferase domain-containing protein</fullName>
    </recommendedName>
</protein>
<dbReference type="InterPro" id="IPR016181">
    <property type="entry name" value="Acyl_CoA_acyltransferase"/>
</dbReference>
<dbReference type="GO" id="GO:0016747">
    <property type="term" value="F:acyltransferase activity, transferring groups other than amino-acyl groups"/>
    <property type="evidence" value="ECO:0007669"/>
    <property type="project" value="InterPro"/>
</dbReference>
<keyword evidence="3" id="KW-1185">Reference proteome</keyword>
<dbReference type="SUPFAM" id="SSF55729">
    <property type="entry name" value="Acyl-CoA N-acyltransferases (Nat)"/>
    <property type="match status" value="1"/>
</dbReference>
<gene>
    <name evidence="2" type="ORF">CRP01_32810</name>
</gene>
<dbReference type="Gene3D" id="3.40.630.30">
    <property type="match status" value="1"/>
</dbReference>
<dbReference type="Proteomes" id="UP000223913">
    <property type="component" value="Unassembled WGS sequence"/>
</dbReference>
<evidence type="ECO:0000313" key="2">
    <source>
        <dbReference type="EMBL" id="PHN02282.1"/>
    </source>
</evidence>
<dbReference type="Pfam" id="PF00583">
    <property type="entry name" value="Acetyltransf_1"/>
    <property type="match status" value="1"/>
</dbReference>